<name>A0A2P4YLN6_9STRA</name>
<protein>
    <submittedName>
        <fullName evidence="2">Uncharacterized protein</fullName>
    </submittedName>
</protein>
<gene>
    <name evidence="2" type="ORF">PHPALM_3727</name>
</gene>
<accession>A0A2P4YLN6</accession>
<evidence type="ECO:0000256" key="1">
    <source>
        <dbReference type="SAM" id="MobiDB-lite"/>
    </source>
</evidence>
<keyword evidence="3" id="KW-1185">Reference proteome</keyword>
<dbReference type="Proteomes" id="UP000237271">
    <property type="component" value="Unassembled WGS sequence"/>
</dbReference>
<feature type="region of interest" description="Disordered" evidence="1">
    <location>
        <begin position="159"/>
        <end position="181"/>
    </location>
</feature>
<evidence type="ECO:0000313" key="2">
    <source>
        <dbReference type="EMBL" id="POM78717.1"/>
    </source>
</evidence>
<feature type="compositionally biased region" description="Basic and acidic residues" evidence="1">
    <location>
        <begin position="170"/>
        <end position="181"/>
    </location>
</feature>
<comment type="caution">
    <text evidence="2">The sequence shown here is derived from an EMBL/GenBank/DDBJ whole genome shotgun (WGS) entry which is preliminary data.</text>
</comment>
<reference evidence="2 3" key="1">
    <citation type="journal article" date="2017" name="Genome Biol. Evol.">
        <title>Phytophthora megakarya and P. palmivora, closely related causal agents of cacao black pod rot, underwent increases in genome sizes and gene numbers by different mechanisms.</title>
        <authorList>
            <person name="Ali S.S."/>
            <person name="Shao J."/>
            <person name="Lary D.J."/>
            <person name="Kronmiller B."/>
            <person name="Shen D."/>
            <person name="Strem M.D."/>
            <person name="Amoako-Attah I."/>
            <person name="Akrofi A.Y."/>
            <person name="Begoude B.A."/>
            <person name="Ten Hoopen G.M."/>
            <person name="Coulibaly K."/>
            <person name="Kebe B.I."/>
            <person name="Melnick R.L."/>
            <person name="Guiltinan M.J."/>
            <person name="Tyler B.M."/>
            <person name="Meinhardt L.W."/>
            <person name="Bailey B.A."/>
        </authorList>
    </citation>
    <scope>NUCLEOTIDE SEQUENCE [LARGE SCALE GENOMIC DNA]</scope>
    <source>
        <strain evidence="3">sbr112.9</strain>
    </source>
</reference>
<dbReference type="AlphaFoldDB" id="A0A2P4YLN6"/>
<dbReference type="EMBL" id="NCKW01001927">
    <property type="protein sequence ID" value="POM78717.1"/>
    <property type="molecule type" value="Genomic_DNA"/>
</dbReference>
<sequence>MVVELAVPIKEGRRSSHTRLSTRLLLSLILLDLNFGRDTVWSLLSDEVHQLWDRVYAIEIALGLEPGGQTAAQAGKPGALEVLRRDLDALDRETRELHVRVDRRVPASALKELRRGLDALSHEVQGRMPSYEPQGFVPLGLRASTPANPVVQWTQPRFEEVSSHLSLPPSEEKGPADRDTA</sequence>
<proteinExistence type="predicted"/>
<evidence type="ECO:0000313" key="3">
    <source>
        <dbReference type="Proteomes" id="UP000237271"/>
    </source>
</evidence>
<organism evidence="2 3">
    <name type="scientific">Phytophthora palmivora</name>
    <dbReference type="NCBI Taxonomy" id="4796"/>
    <lineage>
        <taxon>Eukaryota</taxon>
        <taxon>Sar</taxon>
        <taxon>Stramenopiles</taxon>
        <taxon>Oomycota</taxon>
        <taxon>Peronosporomycetes</taxon>
        <taxon>Peronosporales</taxon>
        <taxon>Peronosporaceae</taxon>
        <taxon>Phytophthora</taxon>
    </lineage>
</organism>